<gene>
    <name evidence="9" type="ORF">J2S41_003655</name>
</gene>
<accession>A0AAE3YPK4</accession>
<evidence type="ECO:0000259" key="7">
    <source>
        <dbReference type="Pfam" id="PF03633"/>
    </source>
</evidence>
<dbReference type="PIRSF" id="PIRSF036289">
    <property type="entry name" value="Glycosyl_hydrolase_malt_phosph"/>
    <property type="match status" value="1"/>
</dbReference>
<feature type="domain" description="Glycoside hydrolase family 65 C-terminal" evidence="7">
    <location>
        <begin position="648"/>
        <end position="708"/>
    </location>
</feature>
<comment type="caution">
    <text evidence="9">The sequence shown here is derived from an EMBL/GenBank/DDBJ whole genome shotgun (WGS) entry which is preliminary data.</text>
</comment>
<dbReference type="PANTHER" id="PTHR11051:SF13">
    <property type="entry name" value="GLYCOSYL TRANSFERASE"/>
    <property type="match status" value="1"/>
</dbReference>
<dbReference type="GO" id="GO:0030246">
    <property type="term" value="F:carbohydrate binding"/>
    <property type="evidence" value="ECO:0007669"/>
    <property type="project" value="InterPro"/>
</dbReference>
<dbReference type="GO" id="GO:0005975">
    <property type="term" value="P:carbohydrate metabolic process"/>
    <property type="evidence" value="ECO:0007669"/>
    <property type="project" value="InterPro"/>
</dbReference>
<dbReference type="InterPro" id="IPR005194">
    <property type="entry name" value="Glyco_hydro_65_C"/>
</dbReference>
<dbReference type="SUPFAM" id="SSF74650">
    <property type="entry name" value="Galactose mutarotase-like"/>
    <property type="match status" value="1"/>
</dbReference>
<feature type="binding site" evidence="4">
    <location>
        <begin position="341"/>
        <end position="342"/>
    </location>
    <ligand>
        <name>substrate</name>
    </ligand>
</feature>
<evidence type="ECO:0000256" key="4">
    <source>
        <dbReference type="PIRSR" id="PIRSR036289-51"/>
    </source>
</evidence>
<evidence type="ECO:0000259" key="6">
    <source>
        <dbReference type="Pfam" id="PF03632"/>
    </source>
</evidence>
<dbReference type="Pfam" id="PF03636">
    <property type="entry name" value="Glyco_hydro_65N"/>
    <property type="match status" value="1"/>
</dbReference>
<dbReference type="EC" id="2.4.1.64" evidence="9"/>
<evidence type="ECO:0000256" key="2">
    <source>
        <dbReference type="ARBA" id="ARBA00023295"/>
    </source>
</evidence>
<keyword evidence="2" id="KW-0378">Hydrolase</keyword>
<dbReference type="Proteomes" id="UP001183643">
    <property type="component" value="Unassembled WGS sequence"/>
</dbReference>
<evidence type="ECO:0000313" key="9">
    <source>
        <dbReference type="EMBL" id="MDR7276877.1"/>
    </source>
</evidence>
<dbReference type="Gene3D" id="2.70.98.40">
    <property type="entry name" value="Glycoside hydrolase, family 65, N-terminal domain"/>
    <property type="match status" value="1"/>
</dbReference>
<dbReference type="EMBL" id="JAVDYB010000001">
    <property type="protein sequence ID" value="MDR7276877.1"/>
    <property type="molecule type" value="Genomic_DNA"/>
</dbReference>
<dbReference type="Gene3D" id="2.60.420.10">
    <property type="entry name" value="Maltose phosphorylase, domain 3"/>
    <property type="match status" value="1"/>
</dbReference>
<reference evidence="9" key="1">
    <citation type="submission" date="2023-07" db="EMBL/GenBank/DDBJ databases">
        <title>Sequencing the genomes of 1000 actinobacteria strains.</title>
        <authorList>
            <person name="Klenk H.-P."/>
        </authorList>
    </citation>
    <scope>NUCLEOTIDE SEQUENCE</scope>
    <source>
        <strain evidence="9">DSM 44707</strain>
    </source>
</reference>
<dbReference type="RefSeq" id="WP_310369087.1">
    <property type="nucleotide sequence ID" value="NZ_JAVDYB010000001.1"/>
</dbReference>
<dbReference type="InterPro" id="IPR008928">
    <property type="entry name" value="6-hairpin_glycosidase_sf"/>
</dbReference>
<dbReference type="InterPro" id="IPR037018">
    <property type="entry name" value="GH65_N"/>
</dbReference>
<feature type="region of interest" description="Disordered" evidence="5">
    <location>
        <begin position="717"/>
        <end position="736"/>
    </location>
</feature>
<dbReference type="InterPro" id="IPR005195">
    <property type="entry name" value="Glyco_hydro_65_M"/>
</dbReference>
<proteinExistence type="inferred from homology"/>
<evidence type="ECO:0000256" key="5">
    <source>
        <dbReference type="SAM" id="MobiDB-lite"/>
    </source>
</evidence>
<dbReference type="AlphaFoldDB" id="A0AAE3YPK4"/>
<keyword evidence="10" id="KW-1185">Reference proteome</keyword>
<comment type="similarity">
    <text evidence="1">Belongs to the glycosyl hydrolase 65 family.</text>
</comment>
<protein>
    <submittedName>
        <fullName evidence="9">Alpha,alpha-trehalose phosphorylase</fullName>
        <ecNumber evidence="9">2.4.1.64</ecNumber>
    </submittedName>
</protein>
<organism evidence="9 10">
    <name type="scientific">Catenuloplanes atrovinosus</name>
    <dbReference type="NCBI Taxonomy" id="137266"/>
    <lineage>
        <taxon>Bacteria</taxon>
        <taxon>Bacillati</taxon>
        <taxon>Actinomycetota</taxon>
        <taxon>Actinomycetes</taxon>
        <taxon>Micromonosporales</taxon>
        <taxon>Micromonosporaceae</taxon>
        <taxon>Catenuloplanes</taxon>
    </lineage>
</organism>
<evidence type="ECO:0000256" key="3">
    <source>
        <dbReference type="PIRSR" id="PIRSR036289-50"/>
    </source>
</evidence>
<feature type="domain" description="Glycoside hydrolase family 65 central catalytic" evidence="6">
    <location>
        <begin position="307"/>
        <end position="639"/>
    </location>
</feature>
<evidence type="ECO:0000313" key="10">
    <source>
        <dbReference type="Proteomes" id="UP001183643"/>
    </source>
</evidence>
<dbReference type="SUPFAM" id="SSF48208">
    <property type="entry name" value="Six-hairpin glycosidases"/>
    <property type="match status" value="1"/>
</dbReference>
<dbReference type="InterPro" id="IPR017045">
    <property type="entry name" value="Malt_Pase/Glycosyl_Hdrlase"/>
</dbReference>
<feature type="active site" description="Proton donor" evidence="3">
    <location>
        <position position="468"/>
    </location>
</feature>
<keyword evidence="9" id="KW-0328">Glycosyltransferase</keyword>
<feature type="binding site" evidence="4">
    <location>
        <begin position="551"/>
        <end position="552"/>
    </location>
    <ligand>
        <name>substrate</name>
    </ligand>
</feature>
<feature type="domain" description="Glycoside hydrolase family 65 N-terminal" evidence="8">
    <location>
        <begin position="21"/>
        <end position="252"/>
    </location>
</feature>
<dbReference type="GO" id="GO:0004553">
    <property type="term" value="F:hydrolase activity, hydrolyzing O-glycosyl compounds"/>
    <property type="evidence" value="ECO:0007669"/>
    <property type="project" value="TreeGrafter"/>
</dbReference>
<keyword evidence="9" id="KW-0808">Transferase</keyword>
<dbReference type="InterPro" id="IPR012341">
    <property type="entry name" value="6hp_glycosidase-like_sf"/>
</dbReference>
<dbReference type="Pfam" id="PF03632">
    <property type="entry name" value="Glyco_hydro_65m"/>
    <property type="match status" value="1"/>
</dbReference>
<keyword evidence="2" id="KW-0326">Glycosidase</keyword>
<sequence>MSEIGAAEPWAIRETGVPEDDELRQRESVFALANGHIGLRGNLDEPELCGMPGTYLNSLYEERDVSYPEAGYAFPERTQTVVDAPNAKPVTLTVGGERFDVRTGTVRRHERVLDLRRGTLVREVEWTSPAGVDVWLRSERLVSFARPSVAAFRWTVRADAPLRVESDLRVNEEPPEARDDPRASAVIRAPFEPVAHDRDVLVHRTRRSGITVAAAVAHTGADGTAQAEPDLLRWTAEGHGELRFDKMVAYRWDGGEDVRGAALRERDAAASAGFDALADEQCRVLAEFWSGADVEIDGDPEVQQAVRFGLFHVLQAGALSVPGPVPAKGLTGNGYDGHTLWDTEIYVLPVLTYTHPEYAERALRWRHHTLDHARDRARELGLDGAAFAWRTITGPECSGYWPAGTAGLHVNADIAGAVLRYHAATGDETFMREAGRELIDETARLWISVSHLDADGVAHVSGVTGPDEYSALMDDNVYTNLMAQQNLRAAALDEHSLEIADRIAIPFDERHGVHEQAAGFTRLEEWTFPGDRFPLMLHHPYLNLYRRQVVKQADLVLAMLMRGDAFTAEQKRRNFDYYEARTVRDSSLSAPVQAVLAAEVGHLSLAHAYLAEAALLDLRGGGESGGDGLHIAACAGAWMALVMGFGGLRDSGGRLSFAPRLPPGLTRLRFRVRWRRARLTVTVTPGKVCYEASGDATTFHHEGTEVTVADGDTATFPLAPVADRPAPPSPRPPSPR</sequence>
<dbReference type="InterPro" id="IPR005196">
    <property type="entry name" value="Glyco_hydro_65_N"/>
</dbReference>
<dbReference type="Gene3D" id="1.50.10.10">
    <property type="match status" value="1"/>
</dbReference>
<dbReference type="GO" id="GO:0047656">
    <property type="term" value="F:alpha,alpha-trehalose phosphorylase activity"/>
    <property type="evidence" value="ECO:0007669"/>
    <property type="project" value="UniProtKB-EC"/>
</dbReference>
<dbReference type="InterPro" id="IPR011013">
    <property type="entry name" value="Gal_mutarotase_sf_dom"/>
</dbReference>
<evidence type="ECO:0000256" key="1">
    <source>
        <dbReference type="ARBA" id="ARBA00006768"/>
    </source>
</evidence>
<evidence type="ECO:0000259" key="8">
    <source>
        <dbReference type="Pfam" id="PF03636"/>
    </source>
</evidence>
<dbReference type="PANTHER" id="PTHR11051">
    <property type="entry name" value="GLYCOSYL HYDROLASE-RELATED"/>
    <property type="match status" value="1"/>
</dbReference>
<name>A0AAE3YPK4_9ACTN</name>
<feature type="compositionally biased region" description="Pro residues" evidence="5">
    <location>
        <begin position="725"/>
        <end position="736"/>
    </location>
</feature>
<dbReference type="Pfam" id="PF03633">
    <property type="entry name" value="Glyco_hydro_65C"/>
    <property type="match status" value="1"/>
</dbReference>